<dbReference type="Gene3D" id="3.40.50.2300">
    <property type="match status" value="1"/>
</dbReference>
<dbReference type="Gene3D" id="3.30.420.10">
    <property type="entry name" value="Ribonuclease H-like superfamily/Ribonuclease H"/>
    <property type="match status" value="1"/>
</dbReference>
<keyword evidence="3" id="KW-1185">Reference proteome</keyword>
<dbReference type="PANTHER" id="PTHR22891">
    <property type="entry name" value="EUKARYOTIC TRANSLATION INITIATION FACTOR 2C"/>
    <property type="match status" value="1"/>
</dbReference>
<evidence type="ECO:0000313" key="3">
    <source>
        <dbReference type="Proteomes" id="UP000245207"/>
    </source>
</evidence>
<evidence type="ECO:0000259" key="1">
    <source>
        <dbReference type="PROSITE" id="PS50822"/>
    </source>
</evidence>
<dbReference type="OrthoDB" id="10252740at2759"/>
<dbReference type="Pfam" id="PF02171">
    <property type="entry name" value="Piwi"/>
    <property type="match status" value="1"/>
</dbReference>
<dbReference type="Proteomes" id="UP000245207">
    <property type="component" value="Unassembled WGS sequence"/>
</dbReference>
<comment type="caution">
    <text evidence="2">The sequence shown here is derived from an EMBL/GenBank/DDBJ whole genome shotgun (WGS) entry which is preliminary data.</text>
</comment>
<dbReference type="SUPFAM" id="SSF53098">
    <property type="entry name" value="Ribonuclease H-like"/>
    <property type="match status" value="1"/>
</dbReference>
<organism evidence="2 3">
    <name type="scientific">Artemisia annua</name>
    <name type="common">Sweet wormwood</name>
    <dbReference type="NCBI Taxonomy" id="35608"/>
    <lineage>
        <taxon>Eukaryota</taxon>
        <taxon>Viridiplantae</taxon>
        <taxon>Streptophyta</taxon>
        <taxon>Embryophyta</taxon>
        <taxon>Tracheophyta</taxon>
        <taxon>Spermatophyta</taxon>
        <taxon>Magnoliopsida</taxon>
        <taxon>eudicotyledons</taxon>
        <taxon>Gunneridae</taxon>
        <taxon>Pentapetalae</taxon>
        <taxon>asterids</taxon>
        <taxon>campanulids</taxon>
        <taxon>Asterales</taxon>
        <taxon>Asteraceae</taxon>
        <taxon>Asteroideae</taxon>
        <taxon>Anthemideae</taxon>
        <taxon>Artemisiinae</taxon>
        <taxon>Artemisia</taxon>
    </lineage>
</organism>
<accession>A0A2U1NC32</accession>
<dbReference type="PROSITE" id="PS50822">
    <property type="entry name" value="PIWI"/>
    <property type="match status" value="1"/>
</dbReference>
<reference evidence="2 3" key="1">
    <citation type="journal article" date="2018" name="Mol. Plant">
        <title>The genome of Artemisia annua provides insight into the evolution of Asteraceae family and artemisinin biosynthesis.</title>
        <authorList>
            <person name="Shen Q."/>
            <person name="Zhang L."/>
            <person name="Liao Z."/>
            <person name="Wang S."/>
            <person name="Yan T."/>
            <person name="Shi P."/>
            <person name="Liu M."/>
            <person name="Fu X."/>
            <person name="Pan Q."/>
            <person name="Wang Y."/>
            <person name="Lv Z."/>
            <person name="Lu X."/>
            <person name="Zhang F."/>
            <person name="Jiang W."/>
            <person name="Ma Y."/>
            <person name="Chen M."/>
            <person name="Hao X."/>
            <person name="Li L."/>
            <person name="Tang Y."/>
            <person name="Lv G."/>
            <person name="Zhou Y."/>
            <person name="Sun X."/>
            <person name="Brodelius P.E."/>
            <person name="Rose J.K.C."/>
            <person name="Tang K."/>
        </authorList>
    </citation>
    <scope>NUCLEOTIDE SEQUENCE [LARGE SCALE GENOMIC DNA]</scope>
    <source>
        <strain evidence="3">cv. Huhao1</strain>
        <tissue evidence="2">Leaf</tissue>
    </source>
</reference>
<dbReference type="EMBL" id="PKPP01003143">
    <property type="protein sequence ID" value="PWA71048.1"/>
    <property type="molecule type" value="Genomic_DNA"/>
</dbReference>
<dbReference type="AlphaFoldDB" id="A0A2U1NC32"/>
<dbReference type="InterPro" id="IPR036397">
    <property type="entry name" value="RNaseH_sf"/>
</dbReference>
<gene>
    <name evidence="2" type="ORF">CTI12_AA283710</name>
</gene>
<dbReference type="InterPro" id="IPR012337">
    <property type="entry name" value="RNaseH-like_sf"/>
</dbReference>
<feature type="domain" description="Piwi" evidence="1">
    <location>
        <begin position="124"/>
        <end position="423"/>
    </location>
</feature>
<sequence>MTEVIGRVMKPPTLMIGENHAISAHPDNCAWEYFSREPVFMGKATKRWALINCSWASGKNKLNDVEAFIQKLRDCCTGKEVQMENPLVVRETCMSELSNLRKVRALLSSVIEESGKIDEEPLQLVFCVMADRGIGYEYLKWVSEAEIGVLTQCCLSENANKASSQFLANLCLKINVKLGGINVKLDIPFPHFSDDDNFMFIGADVSHPDELKRLSYNYSSVAAVVGSVNPPSATRYIARVSLQSPVKEEIVDFGSMCLELVNAYEELNGMKPKKIVVFRDGVSDSQFDMVLNKEMGDMKKAIYTKTYCPLITFVVARKRHNIRLFSDDERVWGNVPPGTVVDTAIVHPFEFDFYLCSHFGATGTSKPTHYTVIWDENGFSSDEMQKLIYHMSYLFACCSKPVSLVSPVYYAHLAAYRGQMLQEVAWKVQSSSSCKVADCLQDSMFFI</sequence>
<dbReference type="GO" id="GO:0003676">
    <property type="term" value="F:nucleic acid binding"/>
    <property type="evidence" value="ECO:0007669"/>
    <property type="project" value="InterPro"/>
</dbReference>
<proteinExistence type="predicted"/>
<dbReference type="SMART" id="SM00950">
    <property type="entry name" value="Piwi"/>
    <property type="match status" value="1"/>
</dbReference>
<evidence type="ECO:0000313" key="2">
    <source>
        <dbReference type="EMBL" id="PWA71048.1"/>
    </source>
</evidence>
<dbReference type="STRING" id="35608.A0A2U1NC32"/>
<protein>
    <submittedName>
        <fullName evidence="2">Protein argonaute 2</fullName>
    </submittedName>
</protein>
<name>A0A2U1NC32_ARTAN</name>
<dbReference type="InterPro" id="IPR003165">
    <property type="entry name" value="Piwi"/>
</dbReference>